<sequence>MTNRLPSRYLHCDLLEQLIGRSQQI</sequence>
<reference evidence="1" key="2">
    <citation type="journal article" date="2015" name="Data Brief">
        <title>Shoot transcriptome of the giant reed, Arundo donax.</title>
        <authorList>
            <person name="Barrero R.A."/>
            <person name="Guerrero F.D."/>
            <person name="Moolhuijzen P."/>
            <person name="Goolsby J.A."/>
            <person name="Tidwell J."/>
            <person name="Bellgard S.E."/>
            <person name="Bellgard M.I."/>
        </authorList>
    </citation>
    <scope>NUCLEOTIDE SEQUENCE</scope>
    <source>
        <tissue evidence="1">Shoot tissue taken approximately 20 cm above the soil surface</tissue>
    </source>
</reference>
<accession>A0A0A9GUP6</accession>
<proteinExistence type="predicted"/>
<organism evidence="1">
    <name type="scientific">Arundo donax</name>
    <name type="common">Giant reed</name>
    <name type="synonym">Donax arundinaceus</name>
    <dbReference type="NCBI Taxonomy" id="35708"/>
    <lineage>
        <taxon>Eukaryota</taxon>
        <taxon>Viridiplantae</taxon>
        <taxon>Streptophyta</taxon>
        <taxon>Embryophyta</taxon>
        <taxon>Tracheophyta</taxon>
        <taxon>Spermatophyta</taxon>
        <taxon>Magnoliopsida</taxon>
        <taxon>Liliopsida</taxon>
        <taxon>Poales</taxon>
        <taxon>Poaceae</taxon>
        <taxon>PACMAD clade</taxon>
        <taxon>Arundinoideae</taxon>
        <taxon>Arundineae</taxon>
        <taxon>Arundo</taxon>
    </lineage>
</organism>
<name>A0A0A9GUP6_ARUDO</name>
<dbReference type="EMBL" id="GBRH01171610">
    <property type="protein sequence ID" value="JAE26286.1"/>
    <property type="molecule type" value="Transcribed_RNA"/>
</dbReference>
<protein>
    <submittedName>
        <fullName evidence="1">Uncharacterized protein</fullName>
    </submittedName>
</protein>
<reference evidence="1" key="1">
    <citation type="submission" date="2014-09" db="EMBL/GenBank/DDBJ databases">
        <authorList>
            <person name="Magalhaes I.L.F."/>
            <person name="Oliveira U."/>
            <person name="Santos F.R."/>
            <person name="Vidigal T.H.D.A."/>
            <person name="Brescovit A.D."/>
            <person name="Santos A.J."/>
        </authorList>
    </citation>
    <scope>NUCLEOTIDE SEQUENCE</scope>
    <source>
        <tissue evidence="1">Shoot tissue taken approximately 20 cm above the soil surface</tissue>
    </source>
</reference>
<evidence type="ECO:0000313" key="1">
    <source>
        <dbReference type="EMBL" id="JAE26286.1"/>
    </source>
</evidence>
<dbReference type="AlphaFoldDB" id="A0A0A9GUP6"/>